<dbReference type="SUPFAM" id="SSF56601">
    <property type="entry name" value="beta-lactamase/transpeptidase-like"/>
    <property type="match status" value="1"/>
</dbReference>
<dbReference type="EMBL" id="JABBNB010000010">
    <property type="protein sequence ID" value="NMO01935.1"/>
    <property type="molecule type" value="Genomic_DNA"/>
</dbReference>
<protein>
    <submittedName>
        <fullName evidence="5">Serine hydrolase</fullName>
    </submittedName>
</protein>
<feature type="chain" id="PRO_5039107948" evidence="2">
    <location>
        <begin position="19"/>
        <end position="531"/>
    </location>
</feature>
<evidence type="ECO:0000259" key="3">
    <source>
        <dbReference type="Pfam" id="PF00144"/>
    </source>
</evidence>
<dbReference type="Pfam" id="PF11954">
    <property type="entry name" value="DUF3471"/>
    <property type="match status" value="1"/>
</dbReference>
<dbReference type="PANTHER" id="PTHR46825">
    <property type="entry name" value="D-ALANYL-D-ALANINE-CARBOXYPEPTIDASE/ENDOPEPTIDASE AMPH"/>
    <property type="match status" value="1"/>
</dbReference>
<feature type="domain" description="Peptidase S12 Pab87-related C-terminal" evidence="4">
    <location>
        <begin position="429"/>
        <end position="505"/>
    </location>
</feature>
<dbReference type="Pfam" id="PF00144">
    <property type="entry name" value="Beta-lactamase"/>
    <property type="match status" value="1"/>
</dbReference>
<evidence type="ECO:0000259" key="4">
    <source>
        <dbReference type="Pfam" id="PF11954"/>
    </source>
</evidence>
<dbReference type="Proteomes" id="UP000550729">
    <property type="component" value="Unassembled WGS sequence"/>
</dbReference>
<gene>
    <name evidence="5" type="ORF">HH308_12010</name>
</gene>
<feature type="signal peptide" evidence="2">
    <location>
        <begin position="1"/>
        <end position="18"/>
    </location>
</feature>
<evidence type="ECO:0000313" key="5">
    <source>
        <dbReference type="EMBL" id="NMO01935.1"/>
    </source>
</evidence>
<dbReference type="InterPro" id="IPR050491">
    <property type="entry name" value="AmpC-like"/>
</dbReference>
<accession>A0A848KYK6</accession>
<dbReference type="GO" id="GO:0016787">
    <property type="term" value="F:hydrolase activity"/>
    <property type="evidence" value="ECO:0007669"/>
    <property type="project" value="UniProtKB-KW"/>
</dbReference>
<name>A0A848KYK6_9ACTN</name>
<feature type="region of interest" description="Disordered" evidence="1">
    <location>
        <begin position="24"/>
        <end position="45"/>
    </location>
</feature>
<reference evidence="5 6" key="1">
    <citation type="submission" date="2020-04" db="EMBL/GenBank/DDBJ databases">
        <title>Gordonia sp. nov. TBRC 11910.</title>
        <authorList>
            <person name="Suriyachadkun C."/>
        </authorList>
    </citation>
    <scope>NUCLEOTIDE SEQUENCE [LARGE SCALE GENOMIC DNA]</scope>
    <source>
        <strain evidence="5 6">TBRC 11910</strain>
    </source>
</reference>
<dbReference type="PROSITE" id="PS51257">
    <property type="entry name" value="PROKAR_LIPOPROTEIN"/>
    <property type="match status" value="1"/>
</dbReference>
<dbReference type="AlphaFoldDB" id="A0A848KYK6"/>
<dbReference type="PANTHER" id="PTHR46825:SF15">
    <property type="entry name" value="BETA-LACTAMASE-RELATED DOMAIN-CONTAINING PROTEIN"/>
    <property type="match status" value="1"/>
</dbReference>
<dbReference type="Gene3D" id="3.40.710.10">
    <property type="entry name" value="DD-peptidase/beta-lactamase superfamily"/>
    <property type="match status" value="1"/>
</dbReference>
<dbReference type="InterPro" id="IPR001466">
    <property type="entry name" value="Beta-lactam-related"/>
</dbReference>
<keyword evidence="5" id="KW-0378">Hydrolase</keyword>
<dbReference type="InterPro" id="IPR012338">
    <property type="entry name" value="Beta-lactam/transpept-like"/>
</dbReference>
<dbReference type="Gene3D" id="2.40.128.600">
    <property type="match status" value="1"/>
</dbReference>
<sequence length="531" mass="55934">MNRRVAAVAVLSVGVLVAGCGNGSSSSTPEFSVGSTPPPAVASIPTDSARIDDAVRQLPDLARKMLQSTGVPGMAIAVVHDGKTVYTGGFGVKDNRRPDSSVDADTVFQIASLSKAVSATVVAGRAGTQGIDWTMPVAAGVDSFTLADPYVSTHVTVADMFSHRSGLPDHAGDDLEVIGYDRAEILRRLRYLPLVPLRTEELYTNFGLTAAAQAVANKAGKDWETLSAETIFGPLGMSSSSMRYADYLSRTNRALLHAKVDGKFAPLAQRDADAQAPAGGVSASVNDLAKWMTMVLDDGKYQGRQIVSSDALLAAMTPQMALPSGRADFRPSATGFGFNISSDPSGRTMLNHSGAFTTGAATNYQIVPGMNLGIVVLTNGAPVGAAEAVAKDFTDLAQYGRLTADWFAQFQQLIDPTNAPEGELVGKKPPANAAAAKPLNTYAGTYANQYFGPLTIKADGTKLTLSIGPKNQTYDLSHFDGDTFTFIPRGETANPGTISQVKFTVTGDTSPSVWVEFFDRNKQGTFTRSAP</sequence>
<feature type="domain" description="Beta-lactamase-related" evidence="3">
    <location>
        <begin position="60"/>
        <end position="394"/>
    </location>
</feature>
<keyword evidence="6" id="KW-1185">Reference proteome</keyword>
<evidence type="ECO:0000256" key="1">
    <source>
        <dbReference type="SAM" id="MobiDB-lite"/>
    </source>
</evidence>
<dbReference type="InterPro" id="IPR021860">
    <property type="entry name" value="Peptidase_S12_Pab87-rel_C"/>
</dbReference>
<feature type="compositionally biased region" description="Polar residues" evidence="1">
    <location>
        <begin position="24"/>
        <end position="35"/>
    </location>
</feature>
<dbReference type="RefSeq" id="WP_170194437.1">
    <property type="nucleotide sequence ID" value="NZ_JABBNB010000010.1"/>
</dbReference>
<evidence type="ECO:0000256" key="2">
    <source>
        <dbReference type="SAM" id="SignalP"/>
    </source>
</evidence>
<keyword evidence="2" id="KW-0732">Signal</keyword>
<proteinExistence type="predicted"/>
<comment type="caution">
    <text evidence="5">The sequence shown here is derived from an EMBL/GenBank/DDBJ whole genome shotgun (WGS) entry which is preliminary data.</text>
</comment>
<evidence type="ECO:0000313" key="6">
    <source>
        <dbReference type="Proteomes" id="UP000550729"/>
    </source>
</evidence>
<organism evidence="5 6">
    <name type="scientific">Gordonia asplenii</name>
    <dbReference type="NCBI Taxonomy" id="2725283"/>
    <lineage>
        <taxon>Bacteria</taxon>
        <taxon>Bacillati</taxon>
        <taxon>Actinomycetota</taxon>
        <taxon>Actinomycetes</taxon>
        <taxon>Mycobacteriales</taxon>
        <taxon>Gordoniaceae</taxon>
        <taxon>Gordonia</taxon>
    </lineage>
</organism>